<dbReference type="EMBL" id="MU155271">
    <property type="protein sequence ID" value="KAF9477108.1"/>
    <property type="molecule type" value="Genomic_DNA"/>
</dbReference>
<keyword evidence="2" id="KW-1185">Reference proteome</keyword>
<dbReference type="OrthoDB" id="2924463at2759"/>
<dbReference type="Proteomes" id="UP000807469">
    <property type="component" value="Unassembled WGS sequence"/>
</dbReference>
<gene>
    <name evidence="1" type="ORF">BDN70DRAFT_922811</name>
</gene>
<dbReference type="AlphaFoldDB" id="A0A9P5YWK6"/>
<accession>A0A9P5YWK6</accession>
<organism evidence="1 2">
    <name type="scientific">Pholiota conissans</name>
    <dbReference type="NCBI Taxonomy" id="109636"/>
    <lineage>
        <taxon>Eukaryota</taxon>
        <taxon>Fungi</taxon>
        <taxon>Dikarya</taxon>
        <taxon>Basidiomycota</taxon>
        <taxon>Agaricomycotina</taxon>
        <taxon>Agaricomycetes</taxon>
        <taxon>Agaricomycetidae</taxon>
        <taxon>Agaricales</taxon>
        <taxon>Agaricineae</taxon>
        <taxon>Strophariaceae</taxon>
        <taxon>Pholiota</taxon>
    </lineage>
</organism>
<name>A0A9P5YWK6_9AGAR</name>
<sequence length="336" mass="38153">MPSLPDPSAETYDSSNELGRPLAVALSQTWRNFDSHRWHLIPQVIDLRPDGTGTISTPYTVFTTYFGALVMSASQEIRWDVLAGSGTGGVSREAVFWTIPKLMRSTHAWSCKPWSGEGWISHAYVRVELTGKNTLEEGGPSTSLFNLKVDTSAADVCLPFELMEYIFQLSTEDDTAAKGLLSACKWSREVVMHRRRKERFSALINQLTNVGMWFGIWCGHFNPTGTPQPPKSFYGIVSNIYPWRRGIPNSADLDNDVEEKMVKTWAKGHTYYTCELPIPKKSEIMRWRMLRGGKDYEVHQEVAKRFPEFNPRLPSWASMWFDRTSLFALDEVNPAG</sequence>
<evidence type="ECO:0000313" key="1">
    <source>
        <dbReference type="EMBL" id="KAF9477108.1"/>
    </source>
</evidence>
<proteinExistence type="predicted"/>
<protein>
    <submittedName>
        <fullName evidence="1">Uncharacterized protein</fullName>
    </submittedName>
</protein>
<reference evidence="1" key="1">
    <citation type="submission" date="2020-11" db="EMBL/GenBank/DDBJ databases">
        <authorList>
            <consortium name="DOE Joint Genome Institute"/>
            <person name="Ahrendt S."/>
            <person name="Riley R."/>
            <person name="Andreopoulos W."/>
            <person name="Labutti K."/>
            <person name="Pangilinan J."/>
            <person name="Ruiz-Duenas F.J."/>
            <person name="Barrasa J.M."/>
            <person name="Sanchez-Garcia M."/>
            <person name="Camarero S."/>
            <person name="Miyauchi S."/>
            <person name="Serrano A."/>
            <person name="Linde D."/>
            <person name="Babiker R."/>
            <person name="Drula E."/>
            <person name="Ayuso-Fernandez I."/>
            <person name="Pacheco R."/>
            <person name="Padilla G."/>
            <person name="Ferreira P."/>
            <person name="Barriuso J."/>
            <person name="Kellner H."/>
            <person name="Castanera R."/>
            <person name="Alfaro M."/>
            <person name="Ramirez L."/>
            <person name="Pisabarro A.G."/>
            <person name="Kuo A."/>
            <person name="Tritt A."/>
            <person name="Lipzen A."/>
            <person name="He G."/>
            <person name="Yan M."/>
            <person name="Ng V."/>
            <person name="Cullen D."/>
            <person name="Martin F."/>
            <person name="Rosso M.-N."/>
            <person name="Henrissat B."/>
            <person name="Hibbett D."/>
            <person name="Martinez A.T."/>
            <person name="Grigoriev I.V."/>
        </authorList>
    </citation>
    <scope>NUCLEOTIDE SEQUENCE</scope>
    <source>
        <strain evidence="1">CIRM-BRFM 674</strain>
    </source>
</reference>
<comment type="caution">
    <text evidence="1">The sequence shown here is derived from an EMBL/GenBank/DDBJ whole genome shotgun (WGS) entry which is preliminary data.</text>
</comment>
<evidence type="ECO:0000313" key="2">
    <source>
        <dbReference type="Proteomes" id="UP000807469"/>
    </source>
</evidence>